<keyword evidence="2" id="KW-0472">Membrane</keyword>
<dbReference type="Proteomes" id="UP001651880">
    <property type="component" value="Unassembled WGS sequence"/>
</dbReference>
<dbReference type="InterPro" id="IPR001638">
    <property type="entry name" value="Solute-binding_3/MltF_N"/>
</dbReference>
<evidence type="ECO:0000256" key="3">
    <source>
        <dbReference type="SAM" id="SignalP"/>
    </source>
</evidence>
<dbReference type="Pfam" id="PF00497">
    <property type="entry name" value="SBP_bac_3"/>
    <property type="match status" value="1"/>
</dbReference>
<evidence type="ECO:0000313" key="5">
    <source>
        <dbReference type="EMBL" id="MCQ1528915.1"/>
    </source>
</evidence>
<keyword evidence="2" id="KW-0812">Transmembrane</keyword>
<dbReference type="NCBIfam" id="TIGR00229">
    <property type="entry name" value="sensory_box"/>
    <property type="match status" value="1"/>
</dbReference>
<reference evidence="5 6" key="1">
    <citation type="submission" date="2021-10" db="EMBL/GenBank/DDBJ databases">
        <title>Lutispora strain m25 sp. nov., a thermophilic, non-spore-forming bacterium isolated from a lab-scale methanogenic bioreactor digesting anaerobic sludge.</title>
        <authorList>
            <person name="El Houari A."/>
            <person name="Mcdonald J."/>
        </authorList>
    </citation>
    <scope>NUCLEOTIDE SEQUENCE [LARGE SCALE GENOMIC DNA]</scope>
    <source>
        <strain evidence="6">m25</strain>
    </source>
</reference>
<comment type="caution">
    <text evidence="5">The sequence shown here is derived from an EMBL/GenBank/DDBJ whole genome shotgun (WGS) entry which is preliminary data.</text>
</comment>
<dbReference type="InterPro" id="IPR035965">
    <property type="entry name" value="PAS-like_dom_sf"/>
</dbReference>
<feature type="domain" description="Solute-binding protein family 3/N-terminal" evidence="4">
    <location>
        <begin position="32"/>
        <end position="253"/>
    </location>
</feature>
<sequence length="437" mass="49821">MNINNRKIIIMLLSALLLLLSMPSAAYAVNKTYDVAVVPFSPPYQYIQDGKIIGAHVEILNKIGSALKTDFNYIPYDNYTEAVKALKNNEVSLILGVPLSQKDKYNLMYSTPISQDNISIMSYKNKVDITKYPLNSYAYSAATERSVAEINEITPIISLPCWISSTTQEAYNVFKNQNLDILIGPRASLKKLISESKDSKKYTISDNYIATIDYGIAMNSNDKNVLQIINDEIFKLKISGNMDRILDKWIPDENISKTVFRTYLITFIVISVIASIIIFVSLRISVYLKSQIDTKTKSLQVLNKELEEQILKVRNSNELKECLIENHNKGVVVFNKERRITIFNDRARKIIGLNFTPIGLDIFQISLFNHLLEDIKENMFDKSINLLNQIKSITDDLGNVKTYDYNIFPLFTSDNKVRAVTLIFDDITEQQNLERAA</sequence>
<dbReference type="InterPro" id="IPR000014">
    <property type="entry name" value="PAS"/>
</dbReference>
<dbReference type="PANTHER" id="PTHR35936">
    <property type="entry name" value="MEMBRANE-BOUND LYTIC MUREIN TRANSGLYCOSYLASE F"/>
    <property type="match status" value="1"/>
</dbReference>
<dbReference type="RefSeq" id="WP_255226438.1">
    <property type="nucleotide sequence ID" value="NZ_JAJEKE010000003.1"/>
</dbReference>
<keyword evidence="6" id="KW-1185">Reference proteome</keyword>
<proteinExistence type="predicted"/>
<evidence type="ECO:0000313" key="6">
    <source>
        <dbReference type="Proteomes" id="UP001651880"/>
    </source>
</evidence>
<evidence type="ECO:0000256" key="2">
    <source>
        <dbReference type="SAM" id="Phobius"/>
    </source>
</evidence>
<organism evidence="5 6">
    <name type="scientific">Lutispora saccharofermentans</name>
    <dbReference type="NCBI Taxonomy" id="3024236"/>
    <lineage>
        <taxon>Bacteria</taxon>
        <taxon>Bacillati</taxon>
        <taxon>Bacillota</taxon>
        <taxon>Clostridia</taxon>
        <taxon>Lutisporales</taxon>
        <taxon>Lutisporaceae</taxon>
        <taxon>Lutispora</taxon>
    </lineage>
</organism>
<dbReference type="EMBL" id="JAJEKE010000003">
    <property type="protein sequence ID" value="MCQ1528915.1"/>
    <property type="molecule type" value="Genomic_DNA"/>
</dbReference>
<accession>A0ABT1NCC6</accession>
<feature type="chain" id="PRO_5046820744" evidence="3">
    <location>
        <begin position="29"/>
        <end position="437"/>
    </location>
</feature>
<dbReference type="Gene3D" id="3.40.190.10">
    <property type="entry name" value="Periplasmic binding protein-like II"/>
    <property type="match status" value="2"/>
</dbReference>
<evidence type="ECO:0000256" key="1">
    <source>
        <dbReference type="ARBA" id="ARBA00022729"/>
    </source>
</evidence>
<name>A0ABT1NCC6_9FIRM</name>
<evidence type="ECO:0000259" key="4">
    <source>
        <dbReference type="SMART" id="SM00062"/>
    </source>
</evidence>
<dbReference type="SUPFAM" id="SSF53850">
    <property type="entry name" value="Periplasmic binding protein-like II"/>
    <property type="match status" value="1"/>
</dbReference>
<feature type="signal peptide" evidence="3">
    <location>
        <begin position="1"/>
        <end position="28"/>
    </location>
</feature>
<feature type="transmembrane region" description="Helical" evidence="2">
    <location>
        <begin position="263"/>
        <end position="288"/>
    </location>
</feature>
<dbReference type="Gene3D" id="3.30.450.20">
    <property type="entry name" value="PAS domain"/>
    <property type="match status" value="1"/>
</dbReference>
<keyword evidence="1 3" id="KW-0732">Signal</keyword>
<dbReference type="SUPFAM" id="SSF55785">
    <property type="entry name" value="PYP-like sensor domain (PAS domain)"/>
    <property type="match status" value="1"/>
</dbReference>
<keyword evidence="2" id="KW-1133">Transmembrane helix</keyword>
<gene>
    <name evidence="5" type="ORF">LJD61_05055</name>
</gene>
<dbReference type="SMART" id="SM00062">
    <property type="entry name" value="PBPb"/>
    <property type="match status" value="1"/>
</dbReference>
<dbReference type="PANTHER" id="PTHR35936:SF19">
    <property type="entry name" value="AMINO-ACID-BINDING PROTEIN YXEM-RELATED"/>
    <property type="match status" value="1"/>
</dbReference>
<protein>
    <submittedName>
        <fullName evidence="5">Transporter substrate-binding domain-containing protein</fullName>
    </submittedName>
</protein>